<keyword evidence="2" id="KW-1185">Reference proteome</keyword>
<reference evidence="1 2" key="1">
    <citation type="submission" date="2021-04" db="EMBL/GenBank/DDBJ databases">
        <authorList>
            <person name="De Guttry C."/>
            <person name="Zahm M."/>
            <person name="Klopp C."/>
            <person name="Cabau C."/>
            <person name="Louis A."/>
            <person name="Berthelot C."/>
            <person name="Parey E."/>
            <person name="Roest Crollius H."/>
            <person name="Montfort J."/>
            <person name="Robinson-Rechavi M."/>
            <person name="Bucao C."/>
            <person name="Bouchez O."/>
            <person name="Gislard M."/>
            <person name="Lluch J."/>
            <person name="Milhes M."/>
            <person name="Lampietro C."/>
            <person name="Lopez Roques C."/>
            <person name="Donnadieu C."/>
            <person name="Braasch I."/>
            <person name="Desvignes T."/>
            <person name="Postlethwait J."/>
            <person name="Bobe J."/>
            <person name="Wedekind C."/>
            <person name="Guiguen Y."/>
        </authorList>
    </citation>
    <scope>NUCLEOTIDE SEQUENCE [LARGE SCALE GENOMIC DNA]</scope>
    <source>
        <strain evidence="1">Cs_M1</strain>
        <tissue evidence="1">Blood</tissue>
    </source>
</reference>
<evidence type="ECO:0000313" key="1">
    <source>
        <dbReference type="EMBL" id="KAK6295807.1"/>
    </source>
</evidence>
<sequence>MGNGVLRISIGDLIPDSGVTLGLNPPLDGCMRSWDWVRQDSSILEQTLHDSKVQRCWEHIAPGSYFPGVGSVGFNPLGNDDAFEGDSILVAQLPPGPLLR</sequence>
<accession>A0AAN8QN31</accession>
<name>A0AAN8QN31_9TELE</name>
<gene>
    <name evidence="1" type="ORF">J4Q44_G00335200</name>
</gene>
<protein>
    <submittedName>
        <fullName evidence="1">Uncharacterized protein</fullName>
    </submittedName>
</protein>
<evidence type="ECO:0000313" key="2">
    <source>
        <dbReference type="Proteomes" id="UP001356427"/>
    </source>
</evidence>
<proteinExistence type="predicted"/>
<organism evidence="1 2">
    <name type="scientific">Coregonus suidteri</name>
    <dbReference type="NCBI Taxonomy" id="861788"/>
    <lineage>
        <taxon>Eukaryota</taxon>
        <taxon>Metazoa</taxon>
        <taxon>Chordata</taxon>
        <taxon>Craniata</taxon>
        <taxon>Vertebrata</taxon>
        <taxon>Euteleostomi</taxon>
        <taxon>Actinopterygii</taxon>
        <taxon>Neopterygii</taxon>
        <taxon>Teleostei</taxon>
        <taxon>Protacanthopterygii</taxon>
        <taxon>Salmoniformes</taxon>
        <taxon>Salmonidae</taxon>
        <taxon>Coregoninae</taxon>
        <taxon>Coregonus</taxon>
    </lineage>
</organism>
<dbReference type="AlphaFoldDB" id="A0AAN8QN31"/>
<comment type="caution">
    <text evidence="1">The sequence shown here is derived from an EMBL/GenBank/DDBJ whole genome shotgun (WGS) entry which is preliminary data.</text>
</comment>
<dbReference type="EMBL" id="JAGTTL010000033">
    <property type="protein sequence ID" value="KAK6295807.1"/>
    <property type="molecule type" value="Genomic_DNA"/>
</dbReference>
<dbReference type="Proteomes" id="UP001356427">
    <property type="component" value="Unassembled WGS sequence"/>
</dbReference>